<dbReference type="RefSeq" id="WP_379188291.1">
    <property type="nucleotide sequence ID" value="NZ_JBHSMD010000010.1"/>
</dbReference>
<reference evidence="2" key="1">
    <citation type="journal article" date="2019" name="Int. J. Syst. Evol. Microbiol.">
        <title>The Global Catalogue of Microorganisms (GCM) 10K type strain sequencing project: providing services to taxonomists for standard genome sequencing and annotation.</title>
        <authorList>
            <consortium name="The Broad Institute Genomics Platform"/>
            <consortium name="The Broad Institute Genome Sequencing Center for Infectious Disease"/>
            <person name="Wu L."/>
            <person name="Ma J."/>
        </authorList>
    </citation>
    <scope>NUCLEOTIDE SEQUENCE [LARGE SCALE GENOMIC DNA]</scope>
    <source>
        <strain evidence="2">KACC 13778</strain>
    </source>
</reference>
<evidence type="ECO:0000313" key="1">
    <source>
        <dbReference type="EMBL" id="MFC5495376.1"/>
    </source>
</evidence>
<dbReference type="Proteomes" id="UP001595956">
    <property type="component" value="Unassembled WGS sequence"/>
</dbReference>
<proteinExistence type="predicted"/>
<evidence type="ECO:0000313" key="2">
    <source>
        <dbReference type="Proteomes" id="UP001595956"/>
    </source>
</evidence>
<sequence>MRRMRANARAATLAAIGAAALVVPLLVATAPAEALIPKAELSIAKTVGSHGPVQKLDTALSGTGLNGHLEWVEDGLRIYTEADRDSCVVPVPASSPTCNMQAEGPEMRITEYLDTDTLLADVVNAPQPFSIPYISFVPAGNVGFVPDYHLLVDLNDDGNPDIKLVRTLFSPDWTATLIIGGTPFAALTTGNPPVPTNVGSLAAWLNALTPNPQQFPNAPKPTVTAFGFAVAPGALVDGVIQSIDFAGNRISFARVYQSGITAAPGETVSYKLTIANGNSSNSRSAQGVQVADVLPPDMTYVPDTLKIQVGSQWQTPSASNWPCTFANNMLTCAARTFAKGESRTIRFWAMLSENISAAGLPESEGHWIDVKHDDTAGVLNVGQTRTVTAVCPVDYMATDGGLLLDQAGASADVVIESSKVTTVGGAAAWAVRATNLGTEVADVTAQVTCLAVEVGASGGHTHLLDAMTMAMKPGSLASDPATDGQQVQRSCPVGYTPYAPEFEVASGIAVVRESYVVDNTWYWVIDHTDGTASSFGISCLAPQTMADSGHMADLVISTPDDTISVGPETQTEGVMACPADSNAIVGGYGGYTSQVRSLGAEPRGDAYMFRFYNADWTQARSADIQVTCVGALTADEPTYKDVVNTAYVTTTTKDRDYSDNASSAGVAVNGDPVAGLPSGVILTQLAATRTVANNKTTALTLSMQCTKTNPCNFTVKAFSGSNLVASKTSSILALATKNIVVPTTSLGKNLAFGDNVVVKIKTTAGTTSYNVGIVS</sequence>
<accession>A0ABW0N3W5</accession>
<keyword evidence="2" id="KW-1185">Reference proteome</keyword>
<protein>
    <recommendedName>
        <fullName evidence="3">DUF11 domain-containing protein</fullName>
    </recommendedName>
</protein>
<evidence type="ECO:0008006" key="3">
    <source>
        <dbReference type="Google" id="ProtNLM"/>
    </source>
</evidence>
<dbReference type="InterPro" id="IPR047589">
    <property type="entry name" value="DUF11_rpt"/>
</dbReference>
<comment type="caution">
    <text evidence="1">The sequence shown here is derived from an EMBL/GenBank/DDBJ whole genome shotgun (WGS) entry which is preliminary data.</text>
</comment>
<dbReference type="Gene3D" id="2.60.40.740">
    <property type="match status" value="1"/>
</dbReference>
<organism evidence="1 2">
    <name type="scientific">Nocardioides caricicola</name>
    <dbReference type="NCBI Taxonomy" id="634770"/>
    <lineage>
        <taxon>Bacteria</taxon>
        <taxon>Bacillati</taxon>
        <taxon>Actinomycetota</taxon>
        <taxon>Actinomycetes</taxon>
        <taxon>Propionibacteriales</taxon>
        <taxon>Nocardioidaceae</taxon>
        <taxon>Nocardioides</taxon>
    </lineage>
</organism>
<name>A0ABW0N3W5_9ACTN</name>
<dbReference type="NCBIfam" id="TIGR01451">
    <property type="entry name" value="B_ant_repeat"/>
    <property type="match status" value="1"/>
</dbReference>
<dbReference type="EMBL" id="JBHSMD010000010">
    <property type="protein sequence ID" value="MFC5495376.1"/>
    <property type="molecule type" value="Genomic_DNA"/>
</dbReference>
<gene>
    <name evidence="1" type="ORF">ACFPKY_19875</name>
</gene>